<dbReference type="EMBL" id="PCVY01000023">
    <property type="protein sequence ID" value="PIQ86937.1"/>
    <property type="molecule type" value="Genomic_DNA"/>
</dbReference>
<gene>
    <name evidence="7" type="ORF">COV74_02625</name>
</gene>
<feature type="transmembrane region" description="Helical" evidence="6">
    <location>
        <begin position="225"/>
        <end position="246"/>
    </location>
</feature>
<dbReference type="Pfam" id="PF01594">
    <property type="entry name" value="AI-2E_transport"/>
    <property type="match status" value="1"/>
</dbReference>
<sequence length="351" mass="39589">MTRDQFISLFFLALLVFVIYEIFQIFSPFFSSIFWGAILAFGFYPVYAWLKQKWKHHDTLAALCMTLFIFCVVIPPVVILFANLAGQAIELYLSISSYVREGGIEQLLDRVRSIHFVQNLETQVFQWEPIKRTATEWILNAAQMVGNFGAQQAGIITKNILLLVLDAFIVFVFVFVFLKDGHQIYKFIYHIAPMEEKNKKHIFNQINETFAAVIRGQLLTSLTQAIVAGFVFWFLGIPLPILLAALTFLTTMIPVVGASAVWVPIVAYLFIHGAYTKAATLFVLGAIAISMVDNILKPALIGEKTKLPYFLLFFGVMGGIAVYGLMGIFIAPVVLSLFFSLVTIYQEKYLS</sequence>
<evidence type="ECO:0008006" key="9">
    <source>
        <dbReference type="Google" id="ProtNLM"/>
    </source>
</evidence>
<reference evidence="7 8" key="1">
    <citation type="submission" date="2017-09" db="EMBL/GenBank/DDBJ databases">
        <title>Depth-based differentiation of microbial function through sediment-hosted aquifers and enrichment of novel symbionts in the deep terrestrial subsurface.</title>
        <authorList>
            <person name="Probst A.J."/>
            <person name="Ladd B."/>
            <person name="Jarett J.K."/>
            <person name="Geller-Mcgrath D.E."/>
            <person name="Sieber C.M."/>
            <person name="Emerson J.B."/>
            <person name="Anantharaman K."/>
            <person name="Thomas B.C."/>
            <person name="Malmstrom R."/>
            <person name="Stieglmeier M."/>
            <person name="Klingl A."/>
            <person name="Woyke T."/>
            <person name="Ryan C.M."/>
            <person name="Banfield J.F."/>
        </authorList>
    </citation>
    <scope>NUCLEOTIDE SEQUENCE [LARGE SCALE GENOMIC DNA]</scope>
    <source>
        <strain evidence="7">CG11_big_fil_rev_8_21_14_0_20_45_26</strain>
    </source>
</reference>
<comment type="subcellular location">
    <subcellularLocation>
        <location evidence="1">Membrane</location>
        <topology evidence="1">Multi-pass membrane protein</topology>
    </subcellularLocation>
</comment>
<comment type="caution">
    <text evidence="7">The sequence shown here is derived from an EMBL/GenBank/DDBJ whole genome shotgun (WGS) entry which is preliminary data.</text>
</comment>
<dbReference type="PANTHER" id="PTHR21716">
    <property type="entry name" value="TRANSMEMBRANE PROTEIN"/>
    <property type="match status" value="1"/>
</dbReference>
<accession>A0A2H0LRE5</accession>
<organism evidence="7 8">
    <name type="scientific">Candidatus Abzuiibacterium crystallinum</name>
    <dbReference type="NCBI Taxonomy" id="1974748"/>
    <lineage>
        <taxon>Bacteria</taxon>
        <taxon>Pseudomonadati</taxon>
        <taxon>Candidatus Omnitrophota</taxon>
        <taxon>Candidatus Abzuiibacterium</taxon>
    </lineage>
</organism>
<comment type="similarity">
    <text evidence="2">Belongs to the autoinducer-2 exporter (AI-2E) (TC 2.A.86) family.</text>
</comment>
<evidence type="ECO:0000256" key="3">
    <source>
        <dbReference type="ARBA" id="ARBA00022692"/>
    </source>
</evidence>
<feature type="transmembrane region" description="Helical" evidence="6">
    <location>
        <begin position="7"/>
        <end position="26"/>
    </location>
</feature>
<keyword evidence="5 6" id="KW-0472">Membrane</keyword>
<evidence type="ECO:0000313" key="7">
    <source>
        <dbReference type="EMBL" id="PIQ86937.1"/>
    </source>
</evidence>
<keyword evidence="3 6" id="KW-0812">Transmembrane</keyword>
<dbReference type="InterPro" id="IPR002549">
    <property type="entry name" value="AI-2E-like"/>
</dbReference>
<evidence type="ECO:0000256" key="2">
    <source>
        <dbReference type="ARBA" id="ARBA00009773"/>
    </source>
</evidence>
<dbReference type="PANTHER" id="PTHR21716:SF4">
    <property type="entry name" value="TRANSMEMBRANE PROTEIN 245"/>
    <property type="match status" value="1"/>
</dbReference>
<feature type="transmembrane region" description="Helical" evidence="6">
    <location>
        <begin position="252"/>
        <end position="271"/>
    </location>
</feature>
<evidence type="ECO:0000256" key="5">
    <source>
        <dbReference type="ARBA" id="ARBA00023136"/>
    </source>
</evidence>
<keyword evidence="4 6" id="KW-1133">Transmembrane helix</keyword>
<evidence type="ECO:0000313" key="8">
    <source>
        <dbReference type="Proteomes" id="UP000230859"/>
    </source>
</evidence>
<dbReference type="Proteomes" id="UP000230859">
    <property type="component" value="Unassembled WGS sequence"/>
</dbReference>
<dbReference type="AlphaFoldDB" id="A0A2H0LRE5"/>
<feature type="transmembrane region" description="Helical" evidence="6">
    <location>
        <begin position="278"/>
        <end position="296"/>
    </location>
</feature>
<dbReference type="GO" id="GO:0016020">
    <property type="term" value="C:membrane"/>
    <property type="evidence" value="ECO:0007669"/>
    <property type="project" value="UniProtKB-SubCell"/>
</dbReference>
<feature type="transmembrane region" description="Helical" evidence="6">
    <location>
        <begin position="62"/>
        <end position="84"/>
    </location>
</feature>
<proteinExistence type="inferred from homology"/>
<name>A0A2H0LRE5_9BACT</name>
<feature type="transmembrane region" description="Helical" evidence="6">
    <location>
        <begin position="160"/>
        <end position="178"/>
    </location>
</feature>
<evidence type="ECO:0000256" key="4">
    <source>
        <dbReference type="ARBA" id="ARBA00022989"/>
    </source>
</evidence>
<feature type="transmembrane region" description="Helical" evidence="6">
    <location>
        <begin position="308"/>
        <end position="341"/>
    </location>
</feature>
<evidence type="ECO:0000256" key="1">
    <source>
        <dbReference type="ARBA" id="ARBA00004141"/>
    </source>
</evidence>
<feature type="transmembrane region" description="Helical" evidence="6">
    <location>
        <begin position="32"/>
        <end position="50"/>
    </location>
</feature>
<protein>
    <recommendedName>
        <fullName evidence="9">AI-2E family transporter</fullName>
    </recommendedName>
</protein>
<evidence type="ECO:0000256" key="6">
    <source>
        <dbReference type="SAM" id="Phobius"/>
    </source>
</evidence>